<dbReference type="EMBL" id="CAJVPP010019688">
    <property type="protein sequence ID" value="CAG8738606.1"/>
    <property type="molecule type" value="Genomic_DNA"/>
</dbReference>
<organism evidence="2 3">
    <name type="scientific">Funneliformis mosseae</name>
    <name type="common">Endomycorrhizal fungus</name>
    <name type="synonym">Glomus mosseae</name>
    <dbReference type="NCBI Taxonomy" id="27381"/>
    <lineage>
        <taxon>Eukaryota</taxon>
        <taxon>Fungi</taxon>
        <taxon>Fungi incertae sedis</taxon>
        <taxon>Mucoromycota</taxon>
        <taxon>Glomeromycotina</taxon>
        <taxon>Glomeromycetes</taxon>
        <taxon>Glomerales</taxon>
        <taxon>Glomeraceae</taxon>
        <taxon>Funneliformis</taxon>
    </lineage>
</organism>
<evidence type="ECO:0000313" key="3">
    <source>
        <dbReference type="Proteomes" id="UP000789375"/>
    </source>
</evidence>
<feature type="compositionally biased region" description="Polar residues" evidence="1">
    <location>
        <begin position="46"/>
        <end position="56"/>
    </location>
</feature>
<proteinExistence type="predicted"/>
<feature type="non-terminal residue" evidence="2">
    <location>
        <position position="83"/>
    </location>
</feature>
<sequence>TPQEEIFTVNSKVTHDIKVVNRYSENSYENAYRMSLEISEEFKKTVSSGNDQSYMSSVKPDLEVSIEQDDEQESLDKNKIIEQ</sequence>
<evidence type="ECO:0000256" key="1">
    <source>
        <dbReference type="SAM" id="MobiDB-lite"/>
    </source>
</evidence>
<name>A0A9N9NHL7_FUNMO</name>
<evidence type="ECO:0000313" key="2">
    <source>
        <dbReference type="EMBL" id="CAG8738606.1"/>
    </source>
</evidence>
<reference evidence="2" key="1">
    <citation type="submission" date="2021-06" db="EMBL/GenBank/DDBJ databases">
        <authorList>
            <person name="Kallberg Y."/>
            <person name="Tangrot J."/>
            <person name="Rosling A."/>
        </authorList>
    </citation>
    <scope>NUCLEOTIDE SEQUENCE</scope>
    <source>
        <strain evidence="2">87-6 pot B 2015</strain>
    </source>
</reference>
<keyword evidence="3" id="KW-1185">Reference proteome</keyword>
<feature type="compositionally biased region" description="Acidic residues" evidence="1">
    <location>
        <begin position="64"/>
        <end position="73"/>
    </location>
</feature>
<feature type="non-terminal residue" evidence="2">
    <location>
        <position position="1"/>
    </location>
</feature>
<dbReference type="AlphaFoldDB" id="A0A9N9NHL7"/>
<feature type="region of interest" description="Disordered" evidence="1">
    <location>
        <begin position="46"/>
        <end position="83"/>
    </location>
</feature>
<gene>
    <name evidence="2" type="ORF">FMOSSE_LOCUS16020</name>
</gene>
<protein>
    <submittedName>
        <fullName evidence="2">7751_t:CDS:1</fullName>
    </submittedName>
</protein>
<accession>A0A9N9NHL7</accession>
<dbReference type="Proteomes" id="UP000789375">
    <property type="component" value="Unassembled WGS sequence"/>
</dbReference>
<feature type="compositionally biased region" description="Basic and acidic residues" evidence="1">
    <location>
        <begin position="74"/>
        <end position="83"/>
    </location>
</feature>
<comment type="caution">
    <text evidence="2">The sequence shown here is derived from an EMBL/GenBank/DDBJ whole genome shotgun (WGS) entry which is preliminary data.</text>
</comment>